<dbReference type="PATRIC" id="fig|1398.18.peg.1100"/>
<keyword evidence="3" id="KW-1185">Reference proteome</keyword>
<dbReference type="EMBL" id="LQYG01000035">
    <property type="protein sequence ID" value="KYC63811.1"/>
    <property type="molecule type" value="Genomic_DNA"/>
</dbReference>
<evidence type="ECO:0000313" key="2">
    <source>
        <dbReference type="EMBL" id="KYC63811.1"/>
    </source>
</evidence>
<dbReference type="AlphaFoldDB" id="A0A0C5C5E7"/>
<dbReference type="EMBL" id="CP010525">
    <property type="protein sequence ID" value="AJO21874.1"/>
    <property type="molecule type" value="Genomic_DNA"/>
</dbReference>
<proteinExistence type="predicted"/>
<evidence type="ECO:0000313" key="1">
    <source>
        <dbReference type="EMBL" id="AJO21874.1"/>
    </source>
</evidence>
<dbReference type="STRING" id="1398.AB434_0102"/>
<protein>
    <submittedName>
        <fullName evidence="2">Uncharacterized protein</fullName>
    </submittedName>
</protein>
<name>A0A0C5C5E7_HEYCO</name>
<dbReference type="Proteomes" id="UP000032024">
    <property type="component" value="Chromosome"/>
</dbReference>
<reference evidence="3" key="2">
    <citation type="submission" date="2015-01" db="EMBL/GenBank/DDBJ databases">
        <title>Comparative genome analysis of Bacillus coagulans HM-08, Clostridium butyricum HM-68, Bacillus subtilis HM-66 and Bacillus paralicheniformis BL-09.</title>
        <authorList>
            <person name="Zhang H."/>
        </authorList>
    </citation>
    <scope>NUCLEOTIDE SEQUENCE [LARGE SCALE GENOMIC DNA]</scope>
    <source>
        <strain evidence="3">HM-08</strain>
    </source>
</reference>
<reference evidence="2 4" key="3">
    <citation type="submission" date="2016-01" db="EMBL/GenBank/DDBJ databases">
        <title>Genome Sequences of Twelve Sporeforming Bacillus Species Isolated from Foods.</title>
        <authorList>
            <person name="Berendsen E.M."/>
            <person name="Wells-Bennik M.H."/>
            <person name="Krawcyk A.O."/>
            <person name="De Jong A."/>
            <person name="Holsappel S."/>
            <person name="Eijlander R.T."/>
            <person name="Kuipers O.P."/>
        </authorList>
    </citation>
    <scope>NUCLEOTIDE SEQUENCE [LARGE SCALE GENOMIC DNA]</scope>
    <source>
        <strain evidence="2 4">B4098</strain>
    </source>
</reference>
<evidence type="ECO:0000313" key="3">
    <source>
        <dbReference type="Proteomes" id="UP000032024"/>
    </source>
</evidence>
<sequence>MLPTPCTKQTNHICDQKGRYRPFCNAVKNHLGLNEFLPFCNIKFV</sequence>
<dbReference type="Proteomes" id="UP000075288">
    <property type="component" value="Unassembled WGS sequence"/>
</dbReference>
<reference evidence="1" key="1">
    <citation type="submission" date="2015-01" db="EMBL/GenBank/DDBJ databases">
        <title>Comparative genome analysis of Bacillus coagulans HM-08, Clostridium butyricum HM-68, Bacillus subtilis HM-66 and Bacillus licheniformis BL-09.</title>
        <authorList>
            <person name="Zhang H."/>
        </authorList>
    </citation>
    <scope>NUCLEOTIDE SEQUENCE [LARGE SCALE GENOMIC DNA]</scope>
    <source>
        <strain evidence="1">HM-08</strain>
    </source>
</reference>
<evidence type="ECO:0000313" key="4">
    <source>
        <dbReference type="Proteomes" id="UP000075288"/>
    </source>
</evidence>
<accession>A0A0C5C5E7</accession>
<gene>
    <name evidence="2" type="ORF">B4098_2199</name>
    <name evidence="1" type="ORF">SB48_HM08orf01654</name>
</gene>
<organism evidence="2 4">
    <name type="scientific">Heyndrickxia coagulans</name>
    <name type="common">Weizmannia coagulans</name>
    <dbReference type="NCBI Taxonomy" id="1398"/>
    <lineage>
        <taxon>Bacteria</taxon>
        <taxon>Bacillati</taxon>
        <taxon>Bacillota</taxon>
        <taxon>Bacilli</taxon>
        <taxon>Bacillales</taxon>
        <taxon>Bacillaceae</taxon>
        <taxon>Heyndrickxia</taxon>
    </lineage>
</organism>